<sequence>MRVSYFWDLAFRVSHIFTLSLTLSSIPFFPVPFTFSLSSTFNIFSPLPLDSSSFFLVTAFYLLSFWVFRSFSPISLFLSFVCLLPFLSPIYGSTIYPIPPFLILSLFFRFCSLQFPLLFSCLLLACSICIYLS</sequence>
<feature type="transmembrane region" description="Helical" evidence="1">
    <location>
        <begin position="102"/>
        <end position="132"/>
    </location>
</feature>
<keyword evidence="1" id="KW-0472">Membrane</keyword>
<name>A0A8D8R0T4_9HEMI</name>
<feature type="transmembrane region" description="Helical" evidence="1">
    <location>
        <begin position="51"/>
        <end position="68"/>
    </location>
</feature>
<feature type="transmembrane region" description="Helical" evidence="1">
    <location>
        <begin position="75"/>
        <end position="96"/>
    </location>
</feature>
<proteinExistence type="predicted"/>
<evidence type="ECO:0000313" key="2">
    <source>
        <dbReference type="EMBL" id="CAG6641581.1"/>
    </source>
</evidence>
<feature type="transmembrane region" description="Helical" evidence="1">
    <location>
        <begin position="9"/>
        <end position="31"/>
    </location>
</feature>
<protein>
    <submittedName>
        <fullName evidence="2">Uncharacterized protein</fullName>
    </submittedName>
</protein>
<evidence type="ECO:0000256" key="1">
    <source>
        <dbReference type="SAM" id="Phobius"/>
    </source>
</evidence>
<accession>A0A8D8R0T4</accession>
<dbReference type="EMBL" id="HBUF01219072">
    <property type="protein sequence ID" value="CAG6668569.1"/>
    <property type="molecule type" value="Transcribed_RNA"/>
</dbReference>
<dbReference type="EMBL" id="HBUF01388169">
    <property type="protein sequence ID" value="CAG6732850.1"/>
    <property type="molecule type" value="Transcribed_RNA"/>
</dbReference>
<dbReference type="EMBL" id="HBUF01551791">
    <property type="protein sequence ID" value="CAG6759180.1"/>
    <property type="molecule type" value="Transcribed_RNA"/>
</dbReference>
<keyword evidence="1" id="KW-0812">Transmembrane</keyword>
<reference evidence="2" key="1">
    <citation type="submission" date="2021-05" db="EMBL/GenBank/DDBJ databases">
        <authorList>
            <person name="Alioto T."/>
            <person name="Alioto T."/>
            <person name="Gomez Garrido J."/>
        </authorList>
    </citation>
    <scope>NUCLEOTIDE SEQUENCE</scope>
</reference>
<organism evidence="2">
    <name type="scientific">Cacopsylla melanoneura</name>
    <dbReference type="NCBI Taxonomy" id="428564"/>
    <lineage>
        <taxon>Eukaryota</taxon>
        <taxon>Metazoa</taxon>
        <taxon>Ecdysozoa</taxon>
        <taxon>Arthropoda</taxon>
        <taxon>Hexapoda</taxon>
        <taxon>Insecta</taxon>
        <taxon>Pterygota</taxon>
        <taxon>Neoptera</taxon>
        <taxon>Paraneoptera</taxon>
        <taxon>Hemiptera</taxon>
        <taxon>Sternorrhyncha</taxon>
        <taxon>Psylloidea</taxon>
        <taxon>Psyllidae</taxon>
        <taxon>Psyllinae</taxon>
        <taxon>Cacopsylla</taxon>
    </lineage>
</organism>
<dbReference type="AlphaFoldDB" id="A0A8D8R0T4"/>
<dbReference type="EMBL" id="HBUF01118146">
    <property type="protein sequence ID" value="CAG6641582.1"/>
    <property type="molecule type" value="Transcribed_RNA"/>
</dbReference>
<dbReference type="EMBL" id="HBUF01118145">
    <property type="protein sequence ID" value="CAG6641581.1"/>
    <property type="molecule type" value="Transcribed_RNA"/>
</dbReference>
<keyword evidence="1" id="KW-1133">Transmembrane helix</keyword>